<dbReference type="Proteomes" id="UP000007305">
    <property type="component" value="Chromosome 4"/>
</dbReference>
<keyword evidence="2" id="KW-1185">Reference proteome</keyword>
<proteinExistence type="predicted"/>
<evidence type="ECO:0000313" key="2">
    <source>
        <dbReference type="Proteomes" id="UP000007305"/>
    </source>
</evidence>
<protein>
    <submittedName>
        <fullName evidence="1">Uncharacterized protein</fullName>
    </submittedName>
</protein>
<reference evidence="1" key="2">
    <citation type="submission" date="2019-07" db="EMBL/GenBank/DDBJ databases">
        <authorList>
            <person name="Seetharam A."/>
            <person name="Woodhouse M."/>
            <person name="Cannon E."/>
        </authorList>
    </citation>
    <scope>NUCLEOTIDE SEQUENCE [LARGE SCALE GENOMIC DNA]</scope>
    <source>
        <strain evidence="1">cv. B73</strain>
    </source>
</reference>
<organism evidence="1 2">
    <name type="scientific">Zea mays</name>
    <name type="common">Maize</name>
    <dbReference type="NCBI Taxonomy" id="4577"/>
    <lineage>
        <taxon>Eukaryota</taxon>
        <taxon>Viridiplantae</taxon>
        <taxon>Streptophyta</taxon>
        <taxon>Embryophyta</taxon>
        <taxon>Tracheophyta</taxon>
        <taxon>Spermatophyta</taxon>
        <taxon>Magnoliopsida</taxon>
        <taxon>Liliopsida</taxon>
        <taxon>Poales</taxon>
        <taxon>Poaceae</taxon>
        <taxon>PACMAD clade</taxon>
        <taxon>Panicoideae</taxon>
        <taxon>Andropogonodae</taxon>
        <taxon>Andropogoneae</taxon>
        <taxon>Tripsacinae</taxon>
        <taxon>Zea</taxon>
    </lineage>
</organism>
<reference evidence="2" key="1">
    <citation type="journal article" date="2009" name="Science">
        <title>The B73 maize genome: complexity, diversity, and dynamics.</title>
        <authorList>
            <person name="Schnable P.S."/>
            <person name="Ware D."/>
            <person name="Fulton R.S."/>
            <person name="Stein J.C."/>
            <person name="Wei F."/>
            <person name="Pasternak S."/>
            <person name="Liang C."/>
            <person name="Zhang J."/>
            <person name="Fulton L."/>
            <person name="Graves T.A."/>
            <person name="Minx P."/>
            <person name="Reily A.D."/>
            <person name="Courtney L."/>
            <person name="Kruchowski S.S."/>
            <person name="Tomlinson C."/>
            <person name="Strong C."/>
            <person name="Delehaunty K."/>
            <person name="Fronick C."/>
            <person name="Courtney B."/>
            <person name="Rock S.M."/>
            <person name="Belter E."/>
            <person name="Du F."/>
            <person name="Kim K."/>
            <person name="Abbott R.M."/>
            <person name="Cotton M."/>
            <person name="Levy A."/>
            <person name="Marchetto P."/>
            <person name="Ochoa K."/>
            <person name="Jackson S.M."/>
            <person name="Gillam B."/>
            <person name="Chen W."/>
            <person name="Yan L."/>
            <person name="Higginbotham J."/>
            <person name="Cardenas M."/>
            <person name="Waligorski J."/>
            <person name="Applebaum E."/>
            <person name="Phelps L."/>
            <person name="Falcone J."/>
            <person name="Kanchi K."/>
            <person name="Thane T."/>
            <person name="Scimone A."/>
            <person name="Thane N."/>
            <person name="Henke J."/>
            <person name="Wang T."/>
            <person name="Ruppert J."/>
            <person name="Shah N."/>
            <person name="Rotter K."/>
            <person name="Hodges J."/>
            <person name="Ingenthron E."/>
            <person name="Cordes M."/>
            <person name="Kohlberg S."/>
            <person name="Sgro J."/>
            <person name="Delgado B."/>
            <person name="Mead K."/>
            <person name="Chinwalla A."/>
            <person name="Leonard S."/>
            <person name="Crouse K."/>
            <person name="Collura K."/>
            <person name="Kudrna D."/>
            <person name="Currie J."/>
            <person name="He R."/>
            <person name="Angelova A."/>
            <person name="Rajasekar S."/>
            <person name="Mueller T."/>
            <person name="Lomeli R."/>
            <person name="Scara G."/>
            <person name="Ko A."/>
            <person name="Delaney K."/>
            <person name="Wissotski M."/>
            <person name="Lopez G."/>
            <person name="Campos D."/>
            <person name="Braidotti M."/>
            <person name="Ashley E."/>
            <person name="Golser W."/>
            <person name="Kim H."/>
            <person name="Lee S."/>
            <person name="Lin J."/>
            <person name="Dujmic Z."/>
            <person name="Kim W."/>
            <person name="Talag J."/>
            <person name="Zuccolo A."/>
            <person name="Fan C."/>
            <person name="Sebastian A."/>
            <person name="Kramer M."/>
            <person name="Spiegel L."/>
            <person name="Nascimento L."/>
            <person name="Zutavern T."/>
            <person name="Miller B."/>
            <person name="Ambroise C."/>
            <person name="Muller S."/>
            <person name="Spooner W."/>
            <person name="Narechania A."/>
            <person name="Ren L."/>
            <person name="Wei S."/>
            <person name="Kumari S."/>
            <person name="Faga B."/>
            <person name="Levy M.J."/>
            <person name="McMahan L."/>
            <person name="Van Buren P."/>
            <person name="Vaughn M.W."/>
            <person name="Ying K."/>
            <person name="Yeh C.-T."/>
            <person name="Emrich S.J."/>
            <person name="Jia Y."/>
            <person name="Kalyanaraman A."/>
            <person name="Hsia A.-P."/>
            <person name="Barbazuk W.B."/>
            <person name="Baucom R.S."/>
            <person name="Brutnell T.P."/>
            <person name="Carpita N.C."/>
            <person name="Chaparro C."/>
            <person name="Chia J.-M."/>
            <person name="Deragon J.-M."/>
            <person name="Estill J.C."/>
            <person name="Fu Y."/>
            <person name="Jeddeloh J.A."/>
            <person name="Han Y."/>
            <person name="Lee H."/>
            <person name="Li P."/>
            <person name="Lisch D.R."/>
            <person name="Liu S."/>
            <person name="Liu Z."/>
            <person name="Nagel D.H."/>
            <person name="McCann M.C."/>
            <person name="SanMiguel P."/>
            <person name="Myers A.M."/>
            <person name="Nettleton D."/>
            <person name="Nguyen J."/>
            <person name="Penning B.W."/>
            <person name="Ponnala L."/>
            <person name="Schneider K.L."/>
            <person name="Schwartz D.C."/>
            <person name="Sharma A."/>
            <person name="Soderlund C."/>
            <person name="Springer N.M."/>
            <person name="Sun Q."/>
            <person name="Wang H."/>
            <person name="Waterman M."/>
            <person name="Westerman R."/>
            <person name="Wolfgruber T.K."/>
            <person name="Yang L."/>
            <person name="Yu Y."/>
            <person name="Zhang L."/>
            <person name="Zhou S."/>
            <person name="Zhu Q."/>
            <person name="Bennetzen J.L."/>
            <person name="Dawe R.K."/>
            <person name="Jiang J."/>
            <person name="Jiang N."/>
            <person name="Presting G.G."/>
            <person name="Wessler S.R."/>
            <person name="Aluru S."/>
            <person name="Martienssen R.A."/>
            <person name="Clifton S.W."/>
            <person name="McCombie W.R."/>
            <person name="Wing R.A."/>
            <person name="Wilson R.K."/>
        </authorList>
    </citation>
    <scope>NUCLEOTIDE SEQUENCE [LARGE SCALE GENOMIC DNA]</scope>
    <source>
        <strain evidence="2">cv. B73</strain>
    </source>
</reference>
<reference evidence="1" key="3">
    <citation type="submission" date="2021-05" db="UniProtKB">
        <authorList>
            <consortium name="EnsemblPlants"/>
        </authorList>
    </citation>
    <scope>IDENTIFICATION</scope>
    <source>
        <strain evidence="1">cv. B73</strain>
    </source>
</reference>
<dbReference type="Gramene" id="Zm00001eb174140_T001">
    <property type="protein sequence ID" value="Zm00001eb174140_P001"/>
    <property type="gene ID" value="Zm00001eb174140"/>
</dbReference>
<dbReference type="InParanoid" id="A0A804NNP9"/>
<dbReference type="AlphaFoldDB" id="A0A804NNP9"/>
<sequence length="79" mass="8468">MMEVSHTLNCVAPSPIDHGRWLNGNGNLPNHTADTTQQRRQSVGVTAWMSTTACPVRSADSWELGFYGSRSPHGCVAGG</sequence>
<dbReference type="EnsemblPlants" id="Zm00001eb174140_T001">
    <property type="protein sequence ID" value="Zm00001eb174140_P001"/>
    <property type="gene ID" value="Zm00001eb174140"/>
</dbReference>
<name>A0A804NNP9_MAIZE</name>
<accession>A0A804NNP9</accession>
<evidence type="ECO:0000313" key="1">
    <source>
        <dbReference type="EnsemblPlants" id="Zm00001eb174140_P001"/>
    </source>
</evidence>